<protein>
    <submittedName>
        <fullName evidence="1">Uncharacterized protein</fullName>
    </submittedName>
</protein>
<evidence type="ECO:0000313" key="1">
    <source>
        <dbReference type="EMBL" id="SVD22246.1"/>
    </source>
</evidence>
<sequence>MLTIRRLALSAAAIAWIAPAAITAQTDTFPAERGEIRITPFASASV</sequence>
<dbReference type="AlphaFoldDB" id="A0A382TJJ9"/>
<dbReference type="EMBL" id="UINC01137107">
    <property type="protein sequence ID" value="SVD22246.1"/>
    <property type="molecule type" value="Genomic_DNA"/>
</dbReference>
<feature type="non-terminal residue" evidence="1">
    <location>
        <position position="46"/>
    </location>
</feature>
<organism evidence="1">
    <name type="scientific">marine metagenome</name>
    <dbReference type="NCBI Taxonomy" id="408172"/>
    <lineage>
        <taxon>unclassified sequences</taxon>
        <taxon>metagenomes</taxon>
        <taxon>ecological metagenomes</taxon>
    </lineage>
</organism>
<name>A0A382TJJ9_9ZZZZ</name>
<reference evidence="1" key="1">
    <citation type="submission" date="2018-05" db="EMBL/GenBank/DDBJ databases">
        <authorList>
            <person name="Lanie J.A."/>
            <person name="Ng W.-L."/>
            <person name="Kazmierczak K.M."/>
            <person name="Andrzejewski T.M."/>
            <person name="Davidsen T.M."/>
            <person name="Wayne K.J."/>
            <person name="Tettelin H."/>
            <person name="Glass J.I."/>
            <person name="Rusch D."/>
            <person name="Podicherti R."/>
            <person name="Tsui H.-C.T."/>
            <person name="Winkler M.E."/>
        </authorList>
    </citation>
    <scope>NUCLEOTIDE SEQUENCE</scope>
</reference>
<accession>A0A382TJJ9</accession>
<gene>
    <name evidence="1" type="ORF">METZ01_LOCUS375100</name>
</gene>
<proteinExistence type="predicted"/>